<feature type="compositionally biased region" description="Polar residues" evidence="1">
    <location>
        <begin position="369"/>
        <end position="397"/>
    </location>
</feature>
<reference evidence="2 3" key="2">
    <citation type="submission" date="2018-11" db="EMBL/GenBank/DDBJ databases">
        <authorList>
            <consortium name="Pathogen Informatics"/>
        </authorList>
    </citation>
    <scope>NUCLEOTIDE SEQUENCE [LARGE SCALE GENOMIC DNA]</scope>
</reference>
<name>A0A0N5CMQ3_THECL</name>
<protein>
    <submittedName>
        <fullName evidence="4">IQ domain-containing protein</fullName>
    </submittedName>
</protein>
<reference evidence="4" key="1">
    <citation type="submission" date="2016-03" db="UniProtKB">
        <authorList>
            <consortium name="WormBaseParasite"/>
        </authorList>
    </citation>
    <scope>IDENTIFICATION</scope>
</reference>
<dbReference type="OMA" id="HIHEMAR"/>
<dbReference type="EMBL" id="UYYF01000186">
    <property type="protein sequence ID" value="VDM96878.1"/>
    <property type="molecule type" value="Genomic_DNA"/>
</dbReference>
<evidence type="ECO:0000313" key="2">
    <source>
        <dbReference type="EMBL" id="VDM96878.1"/>
    </source>
</evidence>
<dbReference type="AlphaFoldDB" id="A0A0N5CMQ3"/>
<evidence type="ECO:0000256" key="1">
    <source>
        <dbReference type="SAM" id="MobiDB-lite"/>
    </source>
</evidence>
<gene>
    <name evidence="2" type="ORF">TCLT_LOCUS1439</name>
</gene>
<feature type="compositionally biased region" description="Basic and acidic residues" evidence="1">
    <location>
        <begin position="345"/>
        <end position="368"/>
    </location>
</feature>
<dbReference type="OrthoDB" id="5876660at2759"/>
<evidence type="ECO:0000313" key="4">
    <source>
        <dbReference type="WBParaSite" id="TCLT_0000143801-mRNA-1"/>
    </source>
</evidence>
<keyword evidence="3" id="KW-1185">Reference proteome</keyword>
<dbReference type="Proteomes" id="UP000276776">
    <property type="component" value="Unassembled WGS sequence"/>
</dbReference>
<proteinExistence type="predicted"/>
<organism evidence="4">
    <name type="scientific">Thelazia callipaeda</name>
    <name type="common">Oriental eyeworm</name>
    <name type="synonym">Parasitic nematode</name>
    <dbReference type="NCBI Taxonomy" id="103827"/>
    <lineage>
        <taxon>Eukaryota</taxon>
        <taxon>Metazoa</taxon>
        <taxon>Ecdysozoa</taxon>
        <taxon>Nematoda</taxon>
        <taxon>Chromadorea</taxon>
        <taxon>Rhabditida</taxon>
        <taxon>Spirurina</taxon>
        <taxon>Spiruromorpha</taxon>
        <taxon>Thelazioidea</taxon>
        <taxon>Thelaziidae</taxon>
        <taxon>Thelazia</taxon>
    </lineage>
</organism>
<dbReference type="WBParaSite" id="TCLT_0000143801-mRNA-1">
    <property type="protein sequence ID" value="TCLT_0000143801-mRNA-1"/>
    <property type="gene ID" value="TCLT_0000143801"/>
</dbReference>
<accession>A0A0N5CMQ3</accession>
<feature type="region of interest" description="Disordered" evidence="1">
    <location>
        <begin position="340"/>
        <end position="409"/>
    </location>
</feature>
<dbReference type="STRING" id="103827.A0A0N5CMQ3"/>
<evidence type="ECO:0000313" key="3">
    <source>
        <dbReference type="Proteomes" id="UP000276776"/>
    </source>
</evidence>
<sequence length="908" mass="104494">MARFFLDNVTLLCRVVRRNFDSFSSSRSHKANDNDRMDEYRELIINEEKPERMVFKTNTAIPSTNGMSRCCGSRVEELAERRYYAHKTVKALRRFYEDSLVYFAGLRKFYRREGKKDMSRIENEEEKIKFACFMLKRKYVDSVFTLMPLKNLIDYHIHEMARIQLINLNLRKQWSLLKGCEQELDFEDLSRNLEKILHFTNGFEKNNLLKNMERWQQNLKNRSVNYTENAVSNDDLKMTSSSPVRVLRSAQEIQIRNPKGTSAHVDRLRDELKWRRKEADEENSLMAQIEAHNRYISRTKKDIAELINLDNMDSELSAENASTVKNEHSLLEIADSSRKTLVNSQDERMNSTRSSNLRDEALNSETKKQSTNLQNLEHISGQETKADSFSSSGSHIASVSEKFPNKEDESCRTLNATSLSEKDHSVYLLDDLSRNEQVVGSLIDIHDSSEVLHTGSEGFRKDTSKEVVLTTTNKVDPNDTQKDKLLFTQEDLECRSSSLFSTEDEQFFTPLPSDSENSIISNFADQTVRQGNELVTQISEFFFGSFIFPHLILIQSPVSIQLFLRLLSVENLTMRSPSNYRRFMPDISPIESPINSTSKYMTSLPCKVSSKSSTDSSHSPKVSDHCVLPLAASILSCLVEECVETMLTLKNENSCSSKDANAVFKSNEESFAENSYGESEPKDLIPGLDLSEVEDMEMETEAKQNSLFRPPEQVNLMCDIKPQSESTSLELSSNELVTSFFYDEEWIRTQVESFSKKIWNSKLTKPVYVAVDDPSNPTSQESQLKELIADLCCEVAKHCLKNDHHGCSMGLGNIIDSRPRNVLQFIDLMQKKFSKYYHDSKQNVYKKRWESISRGHNFEIENIVLEELYAHQSNLEDLLAAEQNEIKLQLFDEIWNEQLSESMSAIIF</sequence>